<gene>
    <name evidence="2" type="ORF">AFUS01_LOCUS18081</name>
</gene>
<dbReference type="PANTHER" id="PTHR12790">
    <property type="entry name" value="TRANSCRIPTION INITIATION FACTOR IA RRN3"/>
    <property type="match status" value="1"/>
</dbReference>
<keyword evidence="3" id="KW-1185">Reference proteome</keyword>
<organism evidence="2 3">
    <name type="scientific">Allacma fusca</name>
    <dbReference type="NCBI Taxonomy" id="39272"/>
    <lineage>
        <taxon>Eukaryota</taxon>
        <taxon>Metazoa</taxon>
        <taxon>Ecdysozoa</taxon>
        <taxon>Arthropoda</taxon>
        <taxon>Hexapoda</taxon>
        <taxon>Collembola</taxon>
        <taxon>Symphypleona</taxon>
        <taxon>Sminthuridae</taxon>
        <taxon>Allacma</taxon>
    </lineage>
</organism>
<evidence type="ECO:0000256" key="1">
    <source>
        <dbReference type="ARBA" id="ARBA00010098"/>
    </source>
</evidence>
<dbReference type="GO" id="GO:0001181">
    <property type="term" value="F:RNA polymerase I general transcription initiation factor activity"/>
    <property type="evidence" value="ECO:0007669"/>
    <property type="project" value="InterPro"/>
</dbReference>
<dbReference type="GO" id="GO:0001042">
    <property type="term" value="F:RNA polymerase I core binding"/>
    <property type="evidence" value="ECO:0007669"/>
    <property type="project" value="TreeGrafter"/>
</dbReference>
<proteinExistence type="inferred from homology"/>
<dbReference type="OrthoDB" id="26970at2759"/>
<protein>
    <recommendedName>
        <fullName evidence="4">RNA polymerase I-specific transcription initiation factor RRN3</fullName>
    </recommendedName>
</protein>
<dbReference type="Pfam" id="PF05327">
    <property type="entry name" value="RRN3"/>
    <property type="match status" value="1"/>
</dbReference>
<comment type="similarity">
    <text evidence="1">Belongs to the RRN3 family.</text>
</comment>
<evidence type="ECO:0008006" key="4">
    <source>
        <dbReference type="Google" id="ProtNLM"/>
    </source>
</evidence>
<dbReference type="Proteomes" id="UP000708208">
    <property type="component" value="Unassembled WGS sequence"/>
</dbReference>
<evidence type="ECO:0000313" key="3">
    <source>
        <dbReference type="Proteomes" id="UP000708208"/>
    </source>
</evidence>
<dbReference type="GO" id="GO:0005634">
    <property type="term" value="C:nucleus"/>
    <property type="evidence" value="ECO:0007669"/>
    <property type="project" value="TreeGrafter"/>
</dbReference>
<dbReference type="AlphaFoldDB" id="A0A8J2K6W2"/>
<accession>A0A8J2K6W2</accession>
<name>A0A8J2K6W2_9HEXA</name>
<evidence type="ECO:0000313" key="2">
    <source>
        <dbReference type="EMBL" id="CAG7729361.1"/>
    </source>
</evidence>
<dbReference type="PANTHER" id="PTHR12790:SF0">
    <property type="entry name" value="RNA POLYMERASE I-SPECIFIC TRANSCRIPTION INITIATION FACTOR RRN3-RELATED"/>
    <property type="match status" value="1"/>
</dbReference>
<reference evidence="2" key="1">
    <citation type="submission" date="2021-06" db="EMBL/GenBank/DDBJ databases">
        <authorList>
            <person name="Hodson N. C."/>
            <person name="Mongue J. A."/>
            <person name="Jaron S. K."/>
        </authorList>
    </citation>
    <scope>NUCLEOTIDE SEQUENCE</scope>
</reference>
<comment type="caution">
    <text evidence="2">The sequence shown here is derived from an EMBL/GenBank/DDBJ whole genome shotgun (WGS) entry which is preliminary data.</text>
</comment>
<dbReference type="GO" id="GO:0006361">
    <property type="term" value="P:transcription initiation at RNA polymerase I promoter"/>
    <property type="evidence" value="ECO:0007669"/>
    <property type="project" value="InterPro"/>
</dbReference>
<sequence>MARYSGPRGGPKVAPNSDRNFLKVLESLEATISSLDEKKSPVIQEILAGDWLMMSGKVVKKVEYFLSELLVVRPIFCRTVIRELVCKFITPPTDIEPANPDEISLSERKVFAILHRNLKKIFDAFPTYEEYGVKTMSSLFPYMTRGPHVHYCYVSNLLTCIGYMPHSKMQILHIIIHKLGKIDSSIRRQDVEALNENIEASKDLDDKVKLEDGGFENIDFFHDDSFVPNPLIDTLDVSLQGVFEFFEQDFRLLNEESVKTNDKAEVLNYFKNYVNCVFDKELLPCFGTKHAQFLFFYATSLQPEFPQIFLDSLWRKVDSVSTPAVLRIQAMSYISGFLTRAQYISFKTVKRWLTKLADWANEYVIEKSYGCHWASINLQAHGCFYAVCQTIFYLIAFRNKELLGSRKASAYMRTLNLGRLVTSDLNPLKACNSAISDAFVDALNQHQISYCRTILERNQRSTIPTVNAGLDDIGNFARQVTSSTLECFFPCDPYLLPRTKKWIDPIYKTYEPYLPEVKIEKEERDHGHDVVDMELSCSFSSDSPLGRGSLKLRGNILDSLEFMDC</sequence>
<dbReference type="InterPro" id="IPR007991">
    <property type="entry name" value="RNA_pol_I_trans_ini_fac_RRN3"/>
</dbReference>
<dbReference type="EMBL" id="CAJVCH010177209">
    <property type="protein sequence ID" value="CAG7729361.1"/>
    <property type="molecule type" value="Genomic_DNA"/>
</dbReference>